<dbReference type="GO" id="GO:0004620">
    <property type="term" value="F:phospholipase activity"/>
    <property type="evidence" value="ECO:0007669"/>
    <property type="project" value="TreeGrafter"/>
</dbReference>
<evidence type="ECO:0000256" key="3">
    <source>
        <dbReference type="ARBA" id="ARBA00023098"/>
    </source>
</evidence>
<dbReference type="eggNOG" id="KOG0513">
    <property type="taxonomic scope" value="Eukaryota"/>
</dbReference>
<evidence type="ECO:0000313" key="7">
    <source>
        <dbReference type="EMBL" id="EXB55987.1"/>
    </source>
</evidence>
<dbReference type="Pfam" id="PF01734">
    <property type="entry name" value="Patatin"/>
    <property type="match status" value="1"/>
</dbReference>
<gene>
    <name evidence="7" type="ORF">L484_018773</name>
</gene>
<feature type="short sequence motif" description="GXSXG" evidence="4">
    <location>
        <begin position="62"/>
        <end position="66"/>
    </location>
</feature>
<feature type="active site" description="Nucleophile" evidence="4">
    <location>
        <position position="64"/>
    </location>
</feature>
<reference evidence="8" key="1">
    <citation type="submission" date="2013-01" db="EMBL/GenBank/DDBJ databases">
        <title>Draft Genome Sequence of a Mulberry Tree, Morus notabilis C.K. Schneid.</title>
        <authorList>
            <person name="He N."/>
            <person name="Zhao S."/>
        </authorList>
    </citation>
    <scope>NUCLEOTIDE SEQUENCE</scope>
</reference>
<keyword evidence="8" id="KW-1185">Reference proteome</keyword>
<keyword evidence="2 4" id="KW-0442">Lipid degradation</keyword>
<feature type="short sequence motif" description="GXGXXG" evidence="4">
    <location>
        <begin position="24"/>
        <end position="29"/>
    </location>
</feature>
<comment type="function">
    <text evidence="5">Lipolytic acyl hydrolase (LAH).</text>
</comment>
<dbReference type="Gene3D" id="3.40.1090.10">
    <property type="entry name" value="Cytosolic phospholipase A2 catalytic domain"/>
    <property type="match status" value="1"/>
</dbReference>
<comment type="domain">
    <text evidence="5">The nitrogen atoms of the two glycine residues in the GGXR motif define the oxyanion hole, and stabilize the oxyanion that forms during the nucleophilic attack by the catalytic serine during substrate cleavage.</text>
</comment>
<protein>
    <recommendedName>
        <fullName evidence="5">Patatin</fullName>
        <ecNumber evidence="5">3.1.1.-</ecNumber>
    </recommendedName>
</protein>
<organism evidence="7 8">
    <name type="scientific">Morus notabilis</name>
    <dbReference type="NCBI Taxonomy" id="981085"/>
    <lineage>
        <taxon>Eukaryota</taxon>
        <taxon>Viridiplantae</taxon>
        <taxon>Streptophyta</taxon>
        <taxon>Embryophyta</taxon>
        <taxon>Tracheophyta</taxon>
        <taxon>Spermatophyta</taxon>
        <taxon>Magnoliopsida</taxon>
        <taxon>eudicotyledons</taxon>
        <taxon>Gunneridae</taxon>
        <taxon>Pentapetalae</taxon>
        <taxon>rosids</taxon>
        <taxon>fabids</taxon>
        <taxon>Rosales</taxon>
        <taxon>Moraceae</taxon>
        <taxon>Moreae</taxon>
        <taxon>Morus</taxon>
    </lineage>
</organism>
<evidence type="ECO:0000259" key="6">
    <source>
        <dbReference type="PROSITE" id="PS51635"/>
    </source>
</evidence>
<dbReference type="AlphaFoldDB" id="W9R4B2"/>
<evidence type="ECO:0000313" key="8">
    <source>
        <dbReference type="Proteomes" id="UP000030645"/>
    </source>
</evidence>
<name>W9R4B2_9ROSA</name>
<keyword evidence="4 5" id="KW-0378">Hydrolase</keyword>
<sequence>MAAEKQKSIPRTNGKLMTILSIDGGGIRGIIPGTILAFLEEELQKLDGPQARIADYFDVIGGTSTGGIVTAMLTTPANGKGNGRPIPAKDINKFYFKEGPKIFSNEAKLATQQINGWGEPSGVFGKIVSQIVMAGVWTFTRLKAPEYDGVHLRTKIKEICGARLLADTLTNVVIPAYDMQDLCPIILSTQQAKKNNSEIKLEDVVVSTSAAPSYFPFSKFEADGKEHVLVDGGIAANNPTLLAIREATKILEKENGRNYSAQPDDNNFLVLSLGTGSAEKRSGHNIGLGGLLDWSFSFEKGLSPLFDVMFRAADDMIDIYTSLILGNHNARHNYLRIQDYTMKADEVKTDDASPENLERLKSIGNNLLTRSVSMTHPETGLPDIVTLDMSLSANQSERITNNKAALISFAERLSEERKRRHSSK</sequence>
<dbReference type="SUPFAM" id="SSF52151">
    <property type="entry name" value="FabD/lysophospholipase-like"/>
    <property type="match status" value="1"/>
</dbReference>
<dbReference type="EC" id="3.1.1.-" evidence="5"/>
<evidence type="ECO:0000256" key="4">
    <source>
        <dbReference type="PROSITE-ProRule" id="PRU01161"/>
    </source>
</evidence>
<dbReference type="Proteomes" id="UP000030645">
    <property type="component" value="Unassembled WGS sequence"/>
</dbReference>
<dbReference type="GO" id="GO:0047372">
    <property type="term" value="F:monoacylglycerol lipase activity"/>
    <property type="evidence" value="ECO:0007669"/>
    <property type="project" value="TreeGrafter"/>
</dbReference>
<dbReference type="PROSITE" id="PS51635">
    <property type="entry name" value="PNPLA"/>
    <property type="match status" value="1"/>
</dbReference>
<evidence type="ECO:0000256" key="1">
    <source>
        <dbReference type="ARBA" id="ARBA00010240"/>
    </source>
</evidence>
<feature type="domain" description="PNPLA" evidence="6">
    <location>
        <begin position="20"/>
        <end position="244"/>
    </location>
</feature>
<feature type="short sequence motif" description="DGA/G" evidence="4">
    <location>
        <begin position="231"/>
        <end position="233"/>
    </location>
</feature>
<dbReference type="InterPro" id="IPR016035">
    <property type="entry name" value="Acyl_Trfase/lysoPLipase"/>
</dbReference>
<dbReference type="PANTHER" id="PTHR32176">
    <property type="entry name" value="XYLOSE ISOMERASE"/>
    <property type="match status" value="1"/>
</dbReference>
<dbReference type="InterPro" id="IPR002641">
    <property type="entry name" value="PNPLA_dom"/>
</dbReference>
<dbReference type="EMBL" id="KE344275">
    <property type="protein sequence ID" value="EXB55987.1"/>
    <property type="molecule type" value="Genomic_DNA"/>
</dbReference>
<keyword evidence="3 4" id="KW-0443">Lipid metabolism</keyword>
<dbReference type="GO" id="GO:0016042">
    <property type="term" value="P:lipid catabolic process"/>
    <property type="evidence" value="ECO:0007669"/>
    <property type="project" value="UniProtKB-UniRule"/>
</dbReference>
<proteinExistence type="inferred from homology"/>
<comment type="similarity">
    <text evidence="1 5">Belongs to the patatin family.</text>
</comment>
<accession>W9R4B2</accession>
<dbReference type="PANTHER" id="PTHR32176:SF109">
    <property type="entry name" value="PATATIN-LIKE PROTEIN 2"/>
    <property type="match status" value="1"/>
</dbReference>
<evidence type="ECO:0000256" key="5">
    <source>
        <dbReference type="RuleBase" id="RU361262"/>
    </source>
</evidence>
<feature type="active site" description="Proton acceptor" evidence="4">
    <location>
        <position position="231"/>
    </location>
</feature>
<evidence type="ECO:0000256" key="2">
    <source>
        <dbReference type="ARBA" id="ARBA00022963"/>
    </source>
</evidence>